<accession>A0A9N9RUD2</accession>
<dbReference type="EMBL" id="OU895878">
    <property type="protein sequence ID" value="CAG9805262.1"/>
    <property type="molecule type" value="Genomic_DNA"/>
</dbReference>
<name>A0A9N9RUD2_9DIPT</name>
<feature type="chain" id="PRO_5040248120" description="C-type lectin domain-containing protein" evidence="1">
    <location>
        <begin position="20"/>
        <end position="123"/>
    </location>
</feature>
<evidence type="ECO:0000256" key="1">
    <source>
        <dbReference type="SAM" id="SignalP"/>
    </source>
</evidence>
<keyword evidence="3" id="KW-1185">Reference proteome</keyword>
<reference evidence="2" key="1">
    <citation type="submission" date="2022-01" db="EMBL/GenBank/DDBJ databases">
        <authorList>
            <person name="King R."/>
        </authorList>
    </citation>
    <scope>NUCLEOTIDE SEQUENCE</scope>
</reference>
<dbReference type="SUPFAM" id="SSF56436">
    <property type="entry name" value="C-type lectin-like"/>
    <property type="match status" value="1"/>
</dbReference>
<evidence type="ECO:0008006" key="4">
    <source>
        <dbReference type="Google" id="ProtNLM"/>
    </source>
</evidence>
<proteinExistence type="predicted"/>
<protein>
    <recommendedName>
        <fullName evidence="4">C-type lectin domain-containing protein</fullName>
    </recommendedName>
</protein>
<organism evidence="2 3">
    <name type="scientific">Chironomus riparius</name>
    <dbReference type="NCBI Taxonomy" id="315576"/>
    <lineage>
        <taxon>Eukaryota</taxon>
        <taxon>Metazoa</taxon>
        <taxon>Ecdysozoa</taxon>
        <taxon>Arthropoda</taxon>
        <taxon>Hexapoda</taxon>
        <taxon>Insecta</taxon>
        <taxon>Pterygota</taxon>
        <taxon>Neoptera</taxon>
        <taxon>Endopterygota</taxon>
        <taxon>Diptera</taxon>
        <taxon>Nematocera</taxon>
        <taxon>Chironomoidea</taxon>
        <taxon>Chironomidae</taxon>
        <taxon>Chironominae</taxon>
        <taxon>Chironomus</taxon>
    </lineage>
</organism>
<gene>
    <name evidence="2" type="ORF">CHIRRI_LOCUS8136</name>
</gene>
<sequence>MLKFILILISHILISFISPNPIMELSSLTPATSTTFDNIAFIKLGSYRGFNNDGIEYQKTYFFPRFSRPDWAGSRSFCSSYKMDLLTLETKSEEQSLLNFLDTNSYLRTVNSFSMFIDAISVA</sequence>
<dbReference type="OrthoDB" id="7795339at2759"/>
<feature type="signal peptide" evidence="1">
    <location>
        <begin position="1"/>
        <end position="19"/>
    </location>
</feature>
<evidence type="ECO:0000313" key="3">
    <source>
        <dbReference type="Proteomes" id="UP001153620"/>
    </source>
</evidence>
<dbReference type="AlphaFoldDB" id="A0A9N9RUD2"/>
<dbReference type="Proteomes" id="UP001153620">
    <property type="component" value="Chromosome 2"/>
</dbReference>
<dbReference type="InterPro" id="IPR016187">
    <property type="entry name" value="CTDL_fold"/>
</dbReference>
<evidence type="ECO:0000313" key="2">
    <source>
        <dbReference type="EMBL" id="CAG9805262.1"/>
    </source>
</evidence>
<reference evidence="2" key="2">
    <citation type="submission" date="2022-10" db="EMBL/GenBank/DDBJ databases">
        <authorList>
            <consortium name="ENA_rothamsted_submissions"/>
            <consortium name="culmorum"/>
            <person name="King R."/>
        </authorList>
    </citation>
    <scope>NUCLEOTIDE SEQUENCE</scope>
</reference>
<keyword evidence="1" id="KW-0732">Signal</keyword>